<evidence type="ECO:0000313" key="2">
    <source>
        <dbReference type="Proteomes" id="UP001141806"/>
    </source>
</evidence>
<accession>A0A9Q0GYW0</accession>
<dbReference type="Proteomes" id="UP001141806">
    <property type="component" value="Unassembled WGS sequence"/>
</dbReference>
<proteinExistence type="predicted"/>
<name>A0A9Q0GYW0_9MAGN</name>
<dbReference type="EMBL" id="JAMYWD010000011">
    <property type="protein sequence ID" value="KAJ4954522.1"/>
    <property type="molecule type" value="Genomic_DNA"/>
</dbReference>
<evidence type="ECO:0000313" key="1">
    <source>
        <dbReference type="EMBL" id="KAJ4954522.1"/>
    </source>
</evidence>
<gene>
    <name evidence="1" type="ORF">NE237_011305</name>
</gene>
<comment type="caution">
    <text evidence="1">The sequence shown here is derived from an EMBL/GenBank/DDBJ whole genome shotgun (WGS) entry which is preliminary data.</text>
</comment>
<sequence>MYSLLQSVVQAMSAFFPTPSINNGRTAPVTMMPLTIGSIASFAPLVPPCFHSIVRVVPWLDPVPGLLLLGGNTLCSYNCTQLLLAVGPFCPEELLCHLEEYEFDERESHFCKLVEFQSQQSSALAHAKKQDNEVLQE</sequence>
<keyword evidence="2" id="KW-1185">Reference proteome</keyword>
<dbReference type="AlphaFoldDB" id="A0A9Q0GYW0"/>
<protein>
    <submittedName>
        <fullName evidence="1">Uncharacterized protein</fullName>
    </submittedName>
</protein>
<organism evidence="1 2">
    <name type="scientific">Protea cynaroides</name>
    <dbReference type="NCBI Taxonomy" id="273540"/>
    <lineage>
        <taxon>Eukaryota</taxon>
        <taxon>Viridiplantae</taxon>
        <taxon>Streptophyta</taxon>
        <taxon>Embryophyta</taxon>
        <taxon>Tracheophyta</taxon>
        <taxon>Spermatophyta</taxon>
        <taxon>Magnoliopsida</taxon>
        <taxon>Proteales</taxon>
        <taxon>Proteaceae</taxon>
        <taxon>Protea</taxon>
    </lineage>
</organism>
<reference evidence="1" key="1">
    <citation type="journal article" date="2023" name="Plant J.">
        <title>The genome of the king protea, Protea cynaroides.</title>
        <authorList>
            <person name="Chang J."/>
            <person name="Duong T.A."/>
            <person name="Schoeman C."/>
            <person name="Ma X."/>
            <person name="Roodt D."/>
            <person name="Barker N."/>
            <person name="Li Z."/>
            <person name="Van de Peer Y."/>
            <person name="Mizrachi E."/>
        </authorList>
    </citation>
    <scope>NUCLEOTIDE SEQUENCE</scope>
    <source>
        <tissue evidence="1">Young leaves</tissue>
    </source>
</reference>